<evidence type="ECO:0000313" key="3">
    <source>
        <dbReference type="EMBL" id="KAF2709028.1"/>
    </source>
</evidence>
<keyword evidence="2" id="KW-0472">Membrane</keyword>
<feature type="compositionally biased region" description="Basic and acidic residues" evidence="1">
    <location>
        <begin position="397"/>
        <end position="407"/>
    </location>
</feature>
<accession>A0A6G1K887</accession>
<dbReference type="EMBL" id="MU005771">
    <property type="protein sequence ID" value="KAF2709028.1"/>
    <property type="molecule type" value="Genomic_DNA"/>
</dbReference>
<feature type="compositionally biased region" description="Low complexity" evidence="1">
    <location>
        <begin position="25"/>
        <end position="40"/>
    </location>
</feature>
<name>A0A6G1K887_9PLEO</name>
<sequence>MSFQARRVVVGAMDTRQHLQVRQATSTSTSTKGSSTKSTSLPPQPTTFVALSTTFTPPATCAENRLSMLPPPGYFIWANEPVPASGVTSSACYPSEFIKAYKSVSSGDVGSSIVPAMSPLVCPSNYCVQFAGDGQYMACCPSGYLFQSPTKTVDSDRPAYGGTCYSQFTTGIDYSVTQFNTAGSTNLTPFSATAMGANAYAHPIDGFAPDSVTPIVGCQTPVGLSSVFTSSASASSASSVSSASSSSATPSTTAEAAPATQRTSTATIAGASVAAVAGLAGIVFLVWFILRYLRQRKAANSRPNIYHLGDQNTRSEAPDHPIAELPREATKYPHEDTQPIHEKDGSGFVYEMGTQDKFAGGTNGKMRHSRLNDGLGAYEMHGDQVPELDGGSADKYGTGDRKIGHAS</sequence>
<feature type="region of interest" description="Disordered" evidence="1">
    <location>
        <begin position="239"/>
        <end position="262"/>
    </location>
</feature>
<evidence type="ECO:0000256" key="1">
    <source>
        <dbReference type="SAM" id="MobiDB-lite"/>
    </source>
</evidence>
<feature type="region of interest" description="Disordered" evidence="1">
    <location>
        <begin position="19"/>
        <end position="45"/>
    </location>
</feature>
<dbReference type="AlphaFoldDB" id="A0A6G1K887"/>
<reference evidence="3" key="1">
    <citation type="journal article" date="2020" name="Stud. Mycol.">
        <title>101 Dothideomycetes genomes: a test case for predicting lifestyles and emergence of pathogens.</title>
        <authorList>
            <person name="Haridas S."/>
            <person name="Albert R."/>
            <person name="Binder M."/>
            <person name="Bloem J."/>
            <person name="Labutti K."/>
            <person name="Salamov A."/>
            <person name="Andreopoulos B."/>
            <person name="Baker S."/>
            <person name="Barry K."/>
            <person name="Bills G."/>
            <person name="Bluhm B."/>
            <person name="Cannon C."/>
            <person name="Castanera R."/>
            <person name="Culley D."/>
            <person name="Daum C."/>
            <person name="Ezra D."/>
            <person name="Gonzalez J."/>
            <person name="Henrissat B."/>
            <person name="Kuo A."/>
            <person name="Liang C."/>
            <person name="Lipzen A."/>
            <person name="Lutzoni F."/>
            <person name="Magnuson J."/>
            <person name="Mondo S."/>
            <person name="Nolan M."/>
            <person name="Ohm R."/>
            <person name="Pangilinan J."/>
            <person name="Park H.-J."/>
            <person name="Ramirez L."/>
            <person name="Alfaro M."/>
            <person name="Sun H."/>
            <person name="Tritt A."/>
            <person name="Yoshinaga Y."/>
            <person name="Zwiers L.-H."/>
            <person name="Turgeon B."/>
            <person name="Goodwin S."/>
            <person name="Spatafora J."/>
            <person name="Crous P."/>
            <person name="Grigoriev I."/>
        </authorList>
    </citation>
    <scope>NUCLEOTIDE SEQUENCE</scope>
    <source>
        <strain evidence="3">CBS 279.74</strain>
    </source>
</reference>
<organism evidence="3 4">
    <name type="scientific">Pleomassaria siparia CBS 279.74</name>
    <dbReference type="NCBI Taxonomy" id="1314801"/>
    <lineage>
        <taxon>Eukaryota</taxon>
        <taxon>Fungi</taxon>
        <taxon>Dikarya</taxon>
        <taxon>Ascomycota</taxon>
        <taxon>Pezizomycotina</taxon>
        <taxon>Dothideomycetes</taxon>
        <taxon>Pleosporomycetidae</taxon>
        <taxon>Pleosporales</taxon>
        <taxon>Pleomassariaceae</taxon>
        <taxon>Pleomassaria</taxon>
    </lineage>
</organism>
<evidence type="ECO:0000256" key="2">
    <source>
        <dbReference type="SAM" id="Phobius"/>
    </source>
</evidence>
<evidence type="ECO:0000313" key="4">
    <source>
        <dbReference type="Proteomes" id="UP000799428"/>
    </source>
</evidence>
<feature type="region of interest" description="Disordered" evidence="1">
    <location>
        <begin position="359"/>
        <end position="407"/>
    </location>
</feature>
<dbReference type="Proteomes" id="UP000799428">
    <property type="component" value="Unassembled WGS sequence"/>
</dbReference>
<protein>
    <submittedName>
        <fullName evidence="3">Uncharacterized protein</fullName>
    </submittedName>
</protein>
<keyword evidence="4" id="KW-1185">Reference proteome</keyword>
<proteinExistence type="predicted"/>
<keyword evidence="2" id="KW-1133">Transmembrane helix</keyword>
<dbReference type="OrthoDB" id="5985073at2759"/>
<keyword evidence="2" id="KW-0812">Transmembrane</keyword>
<feature type="transmembrane region" description="Helical" evidence="2">
    <location>
        <begin position="268"/>
        <end position="290"/>
    </location>
</feature>
<gene>
    <name evidence="3" type="ORF">K504DRAFT_468246</name>
</gene>